<reference evidence="1" key="1">
    <citation type="submission" date="2023-08" db="EMBL/GenBank/DDBJ databases">
        <title>Chromosome-level Genome Assembly of mud carp (Cirrhinus molitorella).</title>
        <authorList>
            <person name="Liu H."/>
        </authorList>
    </citation>
    <scope>NUCLEOTIDE SEQUENCE</scope>
    <source>
        <strain evidence="1">Prfri</strain>
        <tissue evidence="1">Muscle</tissue>
    </source>
</reference>
<gene>
    <name evidence="1" type="ORF">Q8A67_002011</name>
</gene>
<evidence type="ECO:0008006" key="3">
    <source>
        <dbReference type="Google" id="ProtNLM"/>
    </source>
</evidence>
<dbReference type="EMBL" id="JAUYZG010000002">
    <property type="protein sequence ID" value="KAK2913612.1"/>
    <property type="molecule type" value="Genomic_DNA"/>
</dbReference>
<evidence type="ECO:0000313" key="1">
    <source>
        <dbReference type="EMBL" id="KAK2913612.1"/>
    </source>
</evidence>
<evidence type="ECO:0000313" key="2">
    <source>
        <dbReference type="Proteomes" id="UP001187343"/>
    </source>
</evidence>
<sequence length="309" mass="34311">MTEVPKEPFVSCDLCVEVNTLALKTCLKCEVSMCAQHLQTHLTTPVLLQTHPLTNPVESGRTSAAQYEDATDCPYGAVGQLREELKVLAQRENQAKELEKWHEDQTQSLENCVSQLMKAGSAMKDQVFTSLQTSVSARLGALQTAQQAISSALKEEDCFNFLQKFASVHKAITEARAVDLKQGLESEPDRTKLIEDIRKDGQMIEKQVDRLQRKFFAFADPEFSVVQDEPNSVSELTFDPQSLGPEMTLSEDLKKVFYRFSARNTLQASAGSYSTLFVAGKQMEMPVYTGSSVFLSILTGPLAFVIPQP</sequence>
<organism evidence="1 2">
    <name type="scientific">Cirrhinus molitorella</name>
    <name type="common">mud carp</name>
    <dbReference type="NCBI Taxonomy" id="172907"/>
    <lineage>
        <taxon>Eukaryota</taxon>
        <taxon>Metazoa</taxon>
        <taxon>Chordata</taxon>
        <taxon>Craniata</taxon>
        <taxon>Vertebrata</taxon>
        <taxon>Euteleostomi</taxon>
        <taxon>Actinopterygii</taxon>
        <taxon>Neopterygii</taxon>
        <taxon>Teleostei</taxon>
        <taxon>Ostariophysi</taxon>
        <taxon>Cypriniformes</taxon>
        <taxon>Cyprinidae</taxon>
        <taxon>Labeoninae</taxon>
        <taxon>Labeonini</taxon>
        <taxon>Cirrhinus</taxon>
    </lineage>
</organism>
<accession>A0AA88TVM1</accession>
<dbReference type="Gene3D" id="4.10.830.40">
    <property type="match status" value="1"/>
</dbReference>
<proteinExistence type="predicted"/>
<comment type="caution">
    <text evidence="1">The sequence shown here is derived from an EMBL/GenBank/DDBJ whole genome shotgun (WGS) entry which is preliminary data.</text>
</comment>
<name>A0AA88TVM1_9TELE</name>
<dbReference type="AlphaFoldDB" id="A0AA88TVM1"/>
<protein>
    <recommendedName>
        <fullName evidence="3">B box-type domain-containing protein</fullName>
    </recommendedName>
</protein>
<dbReference type="Proteomes" id="UP001187343">
    <property type="component" value="Unassembled WGS sequence"/>
</dbReference>
<keyword evidence="2" id="KW-1185">Reference proteome</keyword>